<dbReference type="AlphaFoldDB" id="A0A8B7PD25"/>
<gene>
    <name evidence="3" type="primary">LOC108679827</name>
</gene>
<organism evidence="2 3">
    <name type="scientific">Hyalella azteca</name>
    <name type="common">Amphipod</name>
    <dbReference type="NCBI Taxonomy" id="294128"/>
    <lineage>
        <taxon>Eukaryota</taxon>
        <taxon>Metazoa</taxon>
        <taxon>Ecdysozoa</taxon>
        <taxon>Arthropoda</taxon>
        <taxon>Crustacea</taxon>
        <taxon>Multicrustacea</taxon>
        <taxon>Malacostraca</taxon>
        <taxon>Eumalacostraca</taxon>
        <taxon>Peracarida</taxon>
        <taxon>Amphipoda</taxon>
        <taxon>Senticaudata</taxon>
        <taxon>Talitrida</taxon>
        <taxon>Talitroidea</taxon>
        <taxon>Hyalellidae</taxon>
        <taxon>Hyalella</taxon>
    </lineage>
</organism>
<evidence type="ECO:0000313" key="2">
    <source>
        <dbReference type="Proteomes" id="UP000694843"/>
    </source>
</evidence>
<name>A0A8B7PD25_HYAAZ</name>
<keyword evidence="2" id="KW-1185">Reference proteome</keyword>
<evidence type="ECO:0000313" key="3">
    <source>
        <dbReference type="RefSeq" id="XP_018024044.1"/>
    </source>
</evidence>
<protein>
    <submittedName>
        <fullName evidence="3">Uncharacterized protein LOC108679827</fullName>
    </submittedName>
</protein>
<accession>A0A8B7PD25</accession>
<evidence type="ECO:0000256" key="1">
    <source>
        <dbReference type="SAM" id="SignalP"/>
    </source>
</evidence>
<dbReference type="Proteomes" id="UP000694843">
    <property type="component" value="Unplaced"/>
</dbReference>
<dbReference type="RefSeq" id="XP_018024044.1">
    <property type="nucleotide sequence ID" value="XM_018168555.2"/>
</dbReference>
<sequence length="148" mass="15866">MKIAVSLVSVFLLAVGKVQALANVVPFPVESCEELVPQVPESQRSNLQLVVDKCLELPAVAAANTAYSGPESDRMSEIILTCFAAKSNMFDSSGLKNDDFIESIKLGVKRTRMASSVMAALGVCTPGLLQDNVLVPFMRCIQSKCALE</sequence>
<proteinExistence type="predicted"/>
<feature type="chain" id="PRO_5034510834" evidence="1">
    <location>
        <begin position="21"/>
        <end position="148"/>
    </location>
</feature>
<dbReference type="KEGG" id="hazt:108679827"/>
<keyword evidence="1" id="KW-0732">Signal</keyword>
<reference evidence="3" key="1">
    <citation type="submission" date="2025-08" db="UniProtKB">
        <authorList>
            <consortium name="RefSeq"/>
        </authorList>
    </citation>
    <scope>IDENTIFICATION</scope>
    <source>
        <tissue evidence="3">Whole organism</tissue>
    </source>
</reference>
<feature type="signal peptide" evidence="1">
    <location>
        <begin position="1"/>
        <end position="20"/>
    </location>
</feature>
<dbReference type="GeneID" id="108679827"/>